<evidence type="ECO:0000313" key="1">
    <source>
        <dbReference type="EMBL" id="JAI02768.1"/>
    </source>
</evidence>
<protein>
    <submittedName>
        <fullName evidence="1">Uncharacterized protein</fullName>
    </submittedName>
</protein>
<reference evidence="1" key="2">
    <citation type="journal article" date="2015" name="Fish Shellfish Immunol.">
        <title>Early steps in the European eel (Anguilla anguilla)-Vibrio vulnificus interaction in the gills: Role of the RtxA13 toxin.</title>
        <authorList>
            <person name="Callol A."/>
            <person name="Pajuelo D."/>
            <person name="Ebbesson L."/>
            <person name="Teles M."/>
            <person name="MacKenzie S."/>
            <person name="Amaro C."/>
        </authorList>
    </citation>
    <scope>NUCLEOTIDE SEQUENCE</scope>
</reference>
<dbReference type="EMBL" id="GBXM01005810">
    <property type="protein sequence ID" value="JAI02768.1"/>
    <property type="molecule type" value="Transcribed_RNA"/>
</dbReference>
<accession>A0A0E9XJ73</accession>
<reference evidence="1" key="1">
    <citation type="submission" date="2014-11" db="EMBL/GenBank/DDBJ databases">
        <authorList>
            <person name="Amaro Gonzalez C."/>
        </authorList>
    </citation>
    <scope>NUCLEOTIDE SEQUENCE</scope>
</reference>
<proteinExistence type="predicted"/>
<organism evidence="1">
    <name type="scientific">Anguilla anguilla</name>
    <name type="common">European freshwater eel</name>
    <name type="synonym">Muraena anguilla</name>
    <dbReference type="NCBI Taxonomy" id="7936"/>
    <lineage>
        <taxon>Eukaryota</taxon>
        <taxon>Metazoa</taxon>
        <taxon>Chordata</taxon>
        <taxon>Craniata</taxon>
        <taxon>Vertebrata</taxon>
        <taxon>Euteleostomi</taxon>
        <taxon>Actinopterygii</taxon>
        <taxon>Neopterygii</taxon>
        <taxon>Teleostei</taxon>
        <taxon>Anguilliformes</taxon>
        <taxon>Anguillidae</taxon>
        <taxon>Anguilla</taxon>
    </lineage>
</organism>
<sequence>MFIFMGETPPGKQNDLWLLTRQKRQRKHTTHSQC</sequence>
<name>A0A0E9XJ73_ANGAN</name>
<dbReference type="AlphaFoldDB" id="A0A0E9XJ73"/>